<dbReference type="EMBL" id="MAJU01000004">
    <property type="protein sequence ID" value="OCH23048.1"/>
    <property type="molecule type" value="Genomic_DNA"/>
</dbReference>
<dbReference type="STRING" id="688.A6E04_03870"/>
<sequence length="62" mass="7254">MSRKNKIKETLLKKHRRTQTKNSRAHNKPKYICKADREKMALEAEQAAVETENTEQVTPSEE</sequence>
<name>A0A1B9P3I5_ALILO</name>
<reference evidence="2 3" key="1">
    <citation type="submission" date="2016-06" db="EMBL/GenBank/DDBJ databases">
        <authorList>
            <person name="Kjaerup R.B."/>
            <person name="Dalgaard T.S."/>
            <person name="Juul-Madsen H.R."/>
        </authorList>
    </citation>
    <scope>NUCLEOTIDE SEQUENCE [LARGE SCALE GENOMIC DNA]</scope>
    <source>
        <strain evidence="2 3">1S159</strain>
    </source>
</reference>
<dbReference type="RefSeq" id="WP_017021866.1">
    <property type="nucleotide sequence ID" value="NZ_CAWMPN010000004.1"/>
</dbReference>
<dbReference type="AlphaFoldDB" id="A0A1B9P3I5"/>
<proteinExistence type="predicted"/>
<dbReference type="OrthoDB" id="6107736at2"/>
<accession>A0A1B9P3I5</accession>
<evidence type="ECO:0000256" key="1">
    <source>
        <dbReference type="SAM" id="MobiDB-lite"/>
    </source>
</evidence>
<dbReference type="Proteomes" id="UP000093523">
    <property type="component" value="Unassembled WGS sequence"/>
</dbReference>
<feature type="region of interest" description="Disordered" evidence="1">
    <location>
        <begin position="43"/>
        <end position="62"/>
    </location>
</feature>
<comment type="caution">
    <text evidence="2">The sequence shown here is derived from an EMBL/GenBank/DDBJ whole genome shotgun (WGS) entry which is preliminary data.</text>
</comment>
<dbReference type="Pfam" id="PF11661">
    <property type="entry name" value="DUF2986"/>
    <property type="match status" value="1"/>
</dbReference>
<evidence type="ECO:0000313" key="2">
    <source>
        <dbReference type="EMBL" id="OCH23048.1"/>
    </source>
</evidence>
<organism evidence="2 3">
    <name type="scientific">Aliivibrio logei</name>
    <name type="common">Vibrio logei</name>
    <dbReference type="NCBI Taxonomy" id="688"/>
    <lineage>
        <taxon>Bacteria</taxon>
        <taxon>Pseudomonadati</taxon>
        <taxon>Pseudomonadota</taxon>
        <taxon>Gammaproteobacteria</taxon>
        <taxon>Vibrionales</taxon>
        <taxon>Vibrionaceae</taxon>
        <taxon>Aliivibrio</taxon>
    </lineage>
</organism>
<evidence type="ECO:0000313" key="3">
    <source>
        <dbReference type="Proteomes" id="UP000093523"/>
    </source>
</evidence>
<gene>
    <name evidence="2" type="ORF">A6E04_03870</name>
</gene>
<dbReference type="InterPro" id="IPR021677">
    <property type="entry name" value="DUF2986"/>
</dbReference>
<protein>
    <submittedName>
        <fullName evidence="2">DUF2986 domain-containing protein</fullName>
    </submittedName>
</protein>